<dbReference type="PATRIC" id="fig|1423775.4.peg.1045"/>
<dbReference type="RefSeq" id="WP_025023632.1">
    <property type="nucleotide sequence ID" value="NZ_AZDZ01000002.1"/>
</dbReference>
<keyword evidence="2" id="KW-0560">Oxidoreductase</keyword>
<dbReference type="InterPro" id="IPR020904">
    <property type="entry name" value="Sc_DH/Rdtase_CS"/>
</dbReference>
<dbReference type="PANTHER" id="PTHR24321:SF8">
    <property type="entry name" value="ESTRADIOL 17-BETA-DEHYDROGENASE 8-RELATED"/>
    <property type="match status" value="1"/>
</dbReference>
<dbReference type="OrthoDB" id="9803333at2"/>
<dbReference type="FunFam" id="3.40.50.720:FF:000173">
    <property type="entry name" value="3-oxoacyl-[acyl-carrier protein] reductase"/>
    <property type="match status" value="1"/>
</dbReference>
<dbReference type="PRINTS" id="PR00081">
    <property type="entry name" value="GDHRDH"/>
</dbReference>
<proteinExistence type="inferred from homology"/>
<dbReference type="Gene3D" id="3.40.50.720">
    <property type="entry name" value="NAD(P)-binding Rossmann-like Domain"/>
    <property type="match status" value="1"/>
</dbReference>
<evidence type="ECO:0000313" key="3">
    <source>
        <dbReference type="EMBL" id="KRK80882.1"/>
    </source>
</evidence>
<dbReference type="Pfam" id="PF13561">
    <property type="entry name" value="adh_short_C2"/>
    <property type="match status" value="1"/>
</dbReference>
<dbReference type="CDD" id="cd05233">
    <property type="entry name" value="SDR_c"/>
    <property type="match status" value="1"/>
</dbReference>
<accession>A0A0R1KL59</accession>
<evidence type="ECO:0000313" key="4">
    <source>
        <dbReference type="Proteomes" id="UP000051248"/>
    </source>
</evidence>
<dbReference type="AlphaFoldDB" id="A0A0R1KL59"/>
<dbReference type="GO" id="GO:0016491">
    <property type="term" value="F:oxidoreductase activity"/>
    <property type="evidence" value="ECO:0007669"/>
    <property type="project" value="UniProtKB-KW"/>
</dbReference>
<sequence>MSKVAIVTGSSQGIGKQIALTLVKKGYDLVLTGLEADELVEVQSEIENLGQQCMQIAGDITDPEFSQKLVNDAKEKFGHIDALVNDAGMMKRTKTLETSVKDWELVIKVNLTGSFIMSKMVLPVMVEQQEGSIVNITSANGVTPHPNAAASYGASKAGLNYLTKHFALEFAGDHIRVNSVQCGPIATEMTKQWSQEYRDNMLKKIPLHKLGEPEDVAEAVAFMLSDKAGFITGSILNLSGGKLMQ</sequence>
<gene>
    <name evidence="3" type="ORF">FD03_GL001017</name>
</gene>
<dbReference type="PRINTS" id="PR00080">
    <property type="entry name" value="SDRFAMILY"/>
</dbReference>
<reference evidence="3 4" key="1">
    <citation type="journal article" date="2015" name="Genome Announc.">
        <title>Expanding the biotechnology potential of lactobacilli through comparative genomics of 213 strains and associated genera.</title>
        <authorList>
            <person name="Sun Z."/>
            <person name="Harris H.M."/>
            <person name="McCann A."/>
            <person name="Guo C."/>
            <person name="Argimon S."/>
            <person name="Zhang W."/>
            <person name="Yang X."/>
            <person name="Jeffery I.B."/>
            <person name="Cooney J.C."/>
            <person name="Kagawa T.F."/>
            <person name="Liu W."/>
            <person name="Song Y."/>
            <person name="Salvetti E."/>
            <person name="Wrobel A."/>
            <person name="Rasinkangas P."/>
            <person name="Parkhill J."/>
            <person name="Rea M.C."/>
            <person name="O'Sullivan O."/>
            <person name="Ritari J."/>
            <person name="Douillard F.P."/>
            <person name="Paul Ross R."/>
            <person name="Yang R."/>
            <person name="Briner A.E."/>
            <person name="Felis G.E."/>
            <person name="de Vos W.M."/>
            <person name="Barrangou R."/>
            <person name="Klaenhammer T.R."/>
            <person name="Caufield P.W."/>
            <person name="Cui Y."/>
            <person name="Zhang H."/>
            <person name="O'Toole P.W."/>
        </authorList>
    </citation>
    <scope>NUCLEOTIDE SEQUENCE [LARGE SCALE GENOMIC DNA]</scope>
    <source>
        <strain evidence="3 4">DSM 19682</strain>
    </source>
</reference>
<name>A0A0R1KL59_9LACO</name>
<dbReference type="InterPro" id="IPR002347">
    <property type="entry name" value="SDR_fam"/>
</dbReference>
<dbReference type="PANTHER" id="PTHR24321">
    <property type="entry name" value="DEHYDROGENASES, SHORT CHAIN"/>
    <property type="match status" value="1"/>
</dbReference>
<dbReference type="PROSITE" id="PS00061">
    <property type="entry name" value="ADH_SHORT"/>
    <property type="match status" value="1"/>
</dbReference>
<keyword evidence="4" id="KW-1185">Reference proteome</keyword>
<comment type="caution">
    <text evidence="3">The sequence shown here is derived from an EMBL/GenBank/DDBJ whole genome shotgun (WGS) entry which is preliminary data.</text>
</comment>
<dbReference type="InterPro" id="IPR036291">
    <property type="entry name" value="NAD(P)-bd_dom_sf"/>
</dbReference>
<dbReference type="Proteomes" id="UP000051248">
    <property type="component" value="Unassembled WGS sequence"/>
</dbReference>
<comment type="similarity">
    <text evidence="1">Belongs to the short-chain dehydrogenases/reductases (SDR) family.</text>
</comment>
<dbReference type="EMBL" id="AZDZ01000002">
    <property type="protein sequence ID" value="KRK80882.1"/>
    <property type="molecule type" value="Genomic_DNA"/>
</dbReference>
<protein>
    <submittedName>
        <fullName evidence="3">3-oxoacyl-ACP reductase</fullName>
    </submittedName>
</protein>
<dbReference type="NCBIfam" id="NF005559">
    <property type="entry name" value="PRK07231.1"/>
    <property type="match status" value="1"/>
</dbReference>
<dbReference type="STRING" id="1423775.FD03_GL001017"/>
<evidence type="ECO:0000256" key="2">
    <source>
        <dbReference type="ARBA" id="ARBA00023002"/>
    </source>
</evidence>
<dbReference type="eggNOG" id="COG1028">
    <property type="taxonomic scope" value="Bacteria"/>
</dbReference>
<dbReference type="SUPFAM" id="SSF51735">
    <property type="entry name" value="NAD(P)-binding Rossmann-fold domains"/>
    <property type="match status" value="1"/>
</dbReference>
<organism evidence="3 4">
    <name type="scientific">Companilactobacillus nodensis DSM 19682 = JCM 14932 = NBRC 107160</name>
    <dbReference type="NCBI Taxonomy" id="1423775"/>
    <lineage>
        <taxon>Bacteria</taxon>
        <taxon>Bacillati</taxon>
        <taxon>Bacillota</taxon>
        <taxon>Bacilli</taxon>
        <taxon>Lactobacillales</taxon>
        <taxon>Lactobacillaceae</taxon>
        <taxon>Companilactobacillus</taxon>
    </lineage>
</organism>
<evidence type="ECO:0000256" key="1">
    <source>
        <dbReference type="ARBA" id="ARBA00006484"/>
    </source>
</evidence>